<dbReference type="Pfam" id="PF00676">
    <property type="entry name" value="E1_dh"/>
    <property type="match status" value="1"/>
</dbReference>
<dbReference type="Proteomes" id="UP001144280">
    <property type="component" value="Unassembled WGS sequence"/>
</dbReference>
<feature type="domain" description="Dehydrogenase E1 component" evidence="4">
    <location>
        <begin position="27"/>
        <end position="320"/>
    </location>
</feature>
<dbReference type="Gene3D" id="3.40.50.970">
    <property type="match status" value="1"/>
</dbReference>
<organism evidence="5 6">
    <name type="scientific">Phytohabitans aurantiacus</name>
    <dbReference type="NCBI Taxonomy" id="3016789"/>
    <lineage>
        <taxon>Bacteria</taxon>
        <taxon>Bacillati</taxon>
        <taxon>Actinomycetota</taxon>
        <taxon>Actinomycetes</taxon>
        <taxon>Micromonosporales</taxon>
        <taxon>Micromonosporaceae</taxon>
    </lineage>
</organism>
<accession>A0ABQ5RD74</accession>
<dbReference type="InterPro" id="IPR029061">
    <property type="entry name" value="THDP-binding"/>
</dbReference>
<dbReference type="PANTHER" id="PTHR11516">
    <property type="entry name" value="PYRUVATE DEHYDROGENASE E1 COMPONENT, ALPHA SUBUNIT BACTERIAL AND ORGANELLAR"/>
    <property type="match status" value="1"/>
</dbReference>
<gene>
    <name evidence="5" type="ORF">Pa4123_91470</name>
</gene>
<keyword evidence="2" id="KW-0560">Oxidoreductase</keyword>
<evidence type="ECO:0000313" key="5">
    <source>
        <dbReference type="EMBL" id="GLI03867.1"/>
    </source>
</evidence>
<dbReference type="SUPFAM" id="SSF52518">
    <property type="entry name" value="Thiamin diphosphate-binding fold (THDP-binding)"/>
    <property type="match status" value="1"/>
</dbReference>
<dbReference type="EMBL" id="BSDI01000106">
    <property type="protein sequence ID" value="GLI03867.1"/>
    <property type="molecule type" value="Genomic_DNA"/>
</dbReference>
<keyword evidence="6" id="KW-1185">Reference proteome</keyword>
<dbReference type="PANTHER" id="PTHR11516:SF60">
    <property type="entry name" value="PYRUVATE DEHYDROGENASE E1 COMPONENT SUBUNIT ALPHA"/>
    <property type="match status" value="1"/>
</dbReference>
<reference evidence="5" key="1">
    <citation type="submission" date="2022-12" db="EMBL/GenBank/DDBJ databases">
        <title>New Phytohabitans aurantiacus sp. RD004123 nov., an actinomycete isolated from soil.</title>
        <authorList>
            <person name="Triningsih D.W."/>
            <person name="Harunari E."/>
            <person name="Igarashi Y."/>
        </authorList>
    </citation>
    <scope>NUCLEOTIDE SEQUENCE</scope>
    <source>
        <strain evidence="5">RD004123</strain>
    </source>
</reference>
<dbReference type="CDD" id="cd02000">
    <property type="entry name" value="TPP_E1_PDC_ADC_BCADC"/>
    <property type="match status" value="1"/>
</dbReference>
<dbReference type="RefSeq" id="WP_281906363.1">
    <property type="nucleotide sequence ID" value="NZ_BSDI01000106.1"/>
</dbReference>
<evidence type="ECO:0000259" key="4">
    <source>
        <dbReference type="Pfam" id="PF00676"/>
    </source>
</evidence>
<comment type="caution">
    <text evidence="5">The sequence shown here is derived from an EMBL/GenBank/DDBJ whole genome shotgun (WGS) entry which is preliminary data.</text>
</comment>
<keyword evidence="3" id="KW-0786">Thiamine pyrophosphate</keyword>
<sequence length="339" mass="35687">MANHPGGTTVVTDFPYPRLGRHALDLMRLIREFESRLAGYAAAGLIRGSTHPGVGMEAVAVGVAIALRTDDTIASTHRGHAHCLAKGAEPGRLLAEIFGRSDGYCGGKGGSMHAGVAPHGILGTNGIVGASIGVATGAALAAQLRGQDNVSVAFFGDGAINQGIFHESLNLAAIWSLPVIYVCENNQYAQSAALRDMVANPDLTARANAYGIPTHAVDGMDVAAVYRAAASAVGRARTGQGPTLLVADTYRFLGHMVGDTEIYRDSAEVDRWRARDPIPRLTAELVERGLMGPDAVETVERAATQLVDQAEEFARRSAAPPVATAYLDVYQPDVHQEAR</sequence>
<name>A0ABQ5RD74_9ACTN</name>
<evidence type="ECO:0000313" key="6">
    <source>
        <dbReference type="Proteomes" id="UP001144280"/>
    </source>
</evidence>
<evidence type="ECO:0000256" key="1">
    <source>
        <dbReference type="ARBA" id="ARBA00001964"/>
    </source>
</evidence>
<comment type="cofactor">
    <cofactor evidence="1">
        <name>thiamine diphosphate</name>
        <dbReference type="ChEBI" id="CHEBI:58937"/>
    </cofactor>
</comment>
<proteinExistence type="predicted"/>
<dbReference type="InterPro" id="IPR001017">
    <property type="entry name" value="DH_E1"/>
</dbReference>
<evidence type="ECO:0000256" key="3">
    <source>
        <dbReference type="ARBA" id="ARBA00023052"/>
    </source>
</evidence>
<protein>
    <submittedName>
        <fullName evidence="5">Acetoin:2,6-dichlorophenolindophenol oxidoreductase subunit alpha</fullName>
    </submittedName>
</protein>
<dbReference type="InterPro" id="IPR050642">
    <property type="entry name" value="PDH_E1_Alpha_Subunit"/>
</dbReference>
<evidence type="ECO:0000256" key="2">
    <source>
        <dbReference type="ARBA" id="ARBA00023002"/>
    </source>
</evidence>